<reference evidence="5 6" key="1">
    <citation type="journal article" date="2013" name="PLoS Genet.">
        <title>Genomic mechanisms accounting for the adaptation to parasitism in nematode-trapping fungi.</title>
        <authorList>
            <person name="Meerupati T."/>
            <person name="Andersson K.M."/>
            <person name="Friman E."/>
            <person name="Kumar D."/>
            <person name="Tunlid A."/>
            <person name="Ahren D."/>
        </authorList>
    </citation>
    <scope>NUCLEOTIDE SEQUENCE [LARGE SCALE GENOMIC DNA]</scope>
    <source>
        <strain evidence="5 6">CBS 200.50</strain>
    </source>
</reference>
<evidence type="ECO:0000256" key="2">
    <source>
        <dbReference type="SAM" id="MobiDB-lite"/>
    </source>
</evidence>
<keyword evidence="3" id="KW-1133">Transmembrane helix</keyword>
<evidence type="ECO:0000256" key="1">
    <source>
        <dbReference type="SAM" id="Coils"/>
    </source>
</evidence>
<keyword evidence="3" id="KW-0812">Transmembrane</keyword>
<proteinExistence type="predicted"/>
<dbReference type="AlphaFoldDB" id="S8AXF0"/>
<accession>S8AXF0</accession>
<feature type="domain" description="DUF6594" evidence="4">
    <location>
        <begin position="40"/>
        <end position="298"/>
    </location>
</feature>
<protein>
    <recommendedName>
        <fullName evidence="4">DUF6594 domain-containing protein</fullName>
    </recommendedName>
</protein>
<feature type="transmembrane region" description="Helical" evidence="3">
    <location>
        <begin position="286"/>
        <end position="305"/>
    </location>
</feature>
<evidence type="ECO:0000256" key="3">
    <source>
        <dbReference type="SAM" id="Phobius"/>
    </source>
</evidence>
<dbReference type="PANTHER" id="PTHR34502">
    <property type="entry name" value="DUF6594 DOMAIN-CONTAINING PROTEIN-RELATED"/>
    <property type="match status" value="1"/>
</dbReference>
<keyword evidence="1" id="KW-0175">Coiled coil</keyword>
<evidence type="ECO:0000259" key="4">
    <source>
        <dbReference type="Pfam" id="PF20237"/>
    </source>
</evidence>
<dbReference type="eggNOG" id="ENOG502SNT3">
    <property type="taxonomic scope" value="Eukaryota"/>
</dbReference>
<feature type="coiled-coil region" evidence="1">
    <location>
        <begin position="67"/>
        <end position="97"/>
    </location>
</feature>
<name>S8AXF0_DACHA</name>
<evidence type="ECO:0000313" key="5">
    <source>
        <dbReference type="EMBL" id="EPS45661.1"/>
    </source>
</evidence>
<dbReference type="STRING" id="1284197.S8AXF0"/>
<reference evidence="6" key="2">
    <citation type="submission" date="2013-04" db="EMBL/GenBank/DDBJ databases">
        <title>Genomic mechanisms accounting for the adaptation to parasitism in nematode-trapping fungi.</title>
        <authorList>
            <person name="Ahren D.G."/>
        </authorList>
    </citation>
    <scope>NUCLEOTIDE SEQUENCE [LARGE SCALE GENOMIC DNA]</scope>
    <source>
        <strain evidence="6">CBS 200.50</strain>
    </source>
</reference>
<dbReference type="OMA" id="EENDAPW"/>
<dbReference type="InterPro" id="IPR046529">
    <property type="entry name" value="DUF6594"/>
</dbReference>
<dbReference type="Pfam" id="PF20237">
    <property type="entry name" value="DUF6594"/>
    <property type="match status" value="1"/>
</dbReference>
<dbReference type="HOGENOM" id="CLU_051118_3_2_1"/>
<comment type="caution">
    <text evidence="5">The sequence shown here is derived from an EMBL/GenBank/DDBJ whole genome shotgun (WGS) entry which is preliminary data.</text>
</comment>
<dbReference type="EMBL" id="AQGS01000009">
    <property type="protein sequence ID" value="EPS45661.1"/>
    <property type="molecule type" value="Genomic_DNA"/>
</dbReference>
<dbReference type="PANTHER" id="PTHR34502:SF5">
    <property type="entry name" value="DUF6594 DOMAIN-CONTAINING PROTEIN"/>
    <property type="match status" value="1"/>
</dbReference>
<feature type="region of interest" description="Disordered" evidence="2">
    <location>
        <begin position="1"/>
        <end position="35"/>
    </location>
</feature>
<feature type="compositionally biased region" description="Polar residues" evidence="2">
    <location>
        <begin position="1"/>
        <end position="11"/>
    </location>
</feature>
<dbReference type="Proteomes" id="UP000015100">
    <property type="component" value="Unassembled WGS sequence"/>
</dbReference>
<keyword evidence="6" id="KW-1185">Reference proteome</keyword>
<feature type="transmembrane region" description="Helical" evidence="3">
    <location>
        <begin position="259"/>
        <end position="279"/>
    </location>
</feature>
<organism evidence="5 6">
    <name type="scientific">Dactylellina haptotyla (strain CBS 200.50)</name>
    <name type="common">Nematode-trapping fungus</name>
    <name type="synonym">Monacrosporium haptotylum</name>
    <dbReference type="NCBI Taxonomy" id="1284197"/>
    <lineage>
        <taxon>Eukaryota</taxon>
        <taxon>Fungi</taxon>
        <taxon>Dikarya</taxon>
        <taxon>Ascomycota</taxon>
        <taxon>Pezizomycotina</taxon>
        <taxon>Orbiliomycetes</taxon>
        <taxon>Orbiliales</taxon>
        <taxon>Orbiliaceae</taxon>
        <taxon>Dactylellina</taxon>
    </lineage>
</organism>
<sequence>MPIGNSAQRPHSQGDLESNPPEPKETRRKRQKYNEIPPGYSRIAAYVDGHEDAPIFRRFGLLKARVLLTQQAELEEKENDLRRIDEREAEVSRQRQETPDNVTWLRDKNNTRKDLVEDIAKRLRRYEKDMLLYRQMLLLPSAQKRQIINFENILHNDPLDRMESRFLDDRDDLIALHKESEDSIELWEPVSDLLNDIFDIFWLKIFKQESPRAYQGSREITVLAKQWMQAISRLMYGIIVTAIVTFGVILLYFVKTDSWRLVILCCATLLCAVLTSILTKAKKSEVFGVAAAYCAVLVVFVGSTLDNKSTVQLQVGNSTINGTIYS</sequence>
<evidence type="ECO:0000313" key="6">
    <source>
        <dbReference type="Proteomes" id="UP000015100"/>
    </source>
</evidence>
<feature type="transmembrane region" description="Helical" evidence="3">
    <location>
        <begin position="234"/>
        <end position="253"/>
    </location>
</feature>
<gene>
    <name evidence="5" type="ORF">H072_359</name>
</gene>
<keyword evidence="3" id="KW-0472">Membrane</keyword>
<dbReference type="OrthoDB" id="3533814at2759"/>